<dbReference type="Gene3D" id="2.10.109.10">
    <property type="entry name" value="Umud Fragment, subunit A"/>
    <property type="match status" value="1"/>
</dbReference>
<keyword evidence="10" id="KW-1185">Reference proteome</keyword>
<evidence type="ECO:0000256" key="4">
    <source>
        <dbReference type="ARBA" id="ARBA00022813"/>
    </source>
</evidence>
<evidence type="ECO:0000256" key="7">
    <source>
        <dbReference type="RuleBase" id="RU003991"/>
    </source>
</evidence>
<evidence type="ECO:0000256" key="1">
    <source>
        <dbReference type="ARBA" id="ARBA00007484"/>
    </source>
</evidence>
<evidence type="ECO:0000256" key="6">
    <source>
        <dbReference type="ARBA" id="ARBA00023236"/>
    </source>
</evidence>
<evidence type="ECO:0000256" key="2">
    <source>
        <dbReference type="ARBA" id="ARBA00022763"/>
    </source>
</evidence>
<evidence type="ECO:0000256" key="3">
    <source>
        <dbReference type="ARBA" id="ARBA00022801"/>
    </source>
</evidence>
<dbReference type="GO" id="GO:0003887">
    <property type="term" value="F:DNA-directed DNA polymerase activity"/>
    <property type="evidence" value="ECO:0007669"/>
    <property type="project" value="UniProtKB-EC"/>
</dbReference>
<dbReference type="EMBL" id="CP095066">
    <property type="protein sequence ID" value="UOQ69558.1"/>
    <property type="molecule type" value="Genomic_DNA"/>
</dbReference>
<dbReference type="InterPro" id="IPR039418">
    <property type="entry name" value="LexA-like"/>
</dbReference>
<keyword evidence="9" id="KW-0808">Transferase</keyword>
<organism evidence="9 10">
    <name type="scientific">Hymenobacter volaticus</name>
    <dbReference type="NCBI Taxonomy" id="2932254"/>
    <lineage>
        <taxon>Bacteria</taxon>
        <taxon>Pseudomonadati</taxon>
        <taxon>Bacteroidota</taxon>
        <taxon>Cytophagia</taxon>
        <taxon>Cytophagales</taxon>
        <taxon>Hymenobacteraceae</taxon>
        <taxon>Hymenobacter</taxon>
    </lineage>
</organism>
<dbReference type="InterPro" id="IPR036286">
    <property type="entry name" value="LexA/Signal_pep-like_sf"/>
</dbReference>
<dbReference type="Pfam" id="PF00717">
    <property type="entry name" value="Peptidase_S24"/>
    <property type="match status" value="1"/>
</dbReference>
<keyword evidence="9" id="KW-0614">Plasmid</keyword>
<keyword evidence="9" id="KW-0548">Nucleotidyltransferase</keyword>
<dbReference type="PRINTS" id="PR00726">
    <property type="entry name" value="LEXASERPTASE"/>
</dbReference>
<dbReference type="NCBIfam" id="NF007621">
    <property type="entry name" value="PRK10276.1"/>
    <property type="match status" value="1"/>
</dbReference>
<keyword evidence="6" id="KW-0742">SOS response</keyword>
<keyword evidence="2" id="KW-0227">DNA damage</keyword>
<comment type="similarity">
    <text evidence="1 7">Belongs to the peptidase S24 family.</text>
</comment>
<dbReference type="PANTHER" id="PTHR33516:SF2">
    <property type="entry name" value="LEXA REPRESSOR-RELATED"/>
    <property type="match status" value="1"/>
</dbReference>
<keyword evidence="4 7" id="KW-0068">Autocatalytic cleavage</keyword>
<keyword evidence="5" id="KW-0234">DNA repair</keyword>
<keyword evidence="3 7" id="KW-0378">Hydrolase</keyword>
<proteinExistence type="inferred from homology"/>
<evidence type="ECO:0000313" key="10">
    <source>
        <dbReference type="Proteomes" id="UP000830401"/>
    </source>
</evidence>
<dbReference type="InterPro" id="IPR015927">
    <property type="entry name" value="Peptidase_S24_S26A/B/C"/>
</dbReference>
<dbReference type="RefSeq" id="WP_245127399.1">
    <property type="nucleotide sequence ID" value="NZ_CP095066.1"/>
</dbReference>
<reference evidence="9" key="1">
    <citation type="submission" date="2022-04" db="EMBL/GenBank/DDBJ databases">
        <title>Hymenobacter sp. isolated from the air.</title>
        <authorList>
            <person name="Won M."/>
            <person name="Lee C.-M."/>
            <person name="Woen H.-Y."/>
            <person name="Kwon S.-W."/>
        </authorList>
    </citation>
    <scope>NUCLEOTIDE SEQUENCE</scope>
    <source>
        <strain evidence="9">5420S-77</strain>
        <plasmid evidence="9">unnamed5</plasmid>
    </source>
</reference>
<accession>A0ABY4GF93</accession>
<sequence length="164" mass="18370">MQPTSCCLAMCQLAFLPVTRQPVWLRFFECRVPAGFPSPADDHRGVKLDLNRLLLPHPDSTYLVRVMGDSMSGGDSGIRDGALLAVDCHLQYQPDDVVIAVVEGEFTVKRLVKRGPDSWWLVPDNPAYPERQITEPDSFDVWGVVTHVVTETRRGRLSSHVRVS</sequence>
<dbReference type="Proteomes" id="UP000830401">
    <property type="component" value="Plasmid unnamed5"/>
</dbReference>
<dbReference type="InterPro" id="IPR050077">
    <property type="entry name" value="LexA_repressor"/>
</dbReference>
<dbReference type="PANTHER" id="PTHR33516">
    <property type="entry name" value="LEXA REPRESSOR"/>
    <property type="match status" value="1"/>
</dbReference>
<dbReference type="InterPro" id="IPR006197">
    <property type="entry name" value="Peptidase_S24_LexA"/>
</dbReference>
<name>A0ABY4GF93_9BACT</name>
<feature type="domain" description="Peptidase S24/S26A/S26B/S26C" evidence="8">
    <location>
        <begin position="31"/>
        <end position="145"/>
    </location>
</feature>
<evidence type="ECO:0000256" key="5">
    <source>
        <dbReference type="ARBA" id="ARBA00023204"/>
    </source>
</evidence>
<dbReference type="SUPFAM" id="SSF51306">
    <property type="entry name" value="LexA/Signal peptidase"/>
    <property type="match status" value="1"/>
</dbReference>
<protein>
    <submittedName>
        <fullName evidence="9">Translesion error-prone DNA polymerase V autoproteolytic subunit</fullName>
        <ecNumber evidence="9">2.7.7.7</ecNumber>
    </submittedName>
</protein>
<evidence type="ECO:0000313" key="9">
    <source>
        <dbReference type="EMBL" id="UOQ69558.1"/>
    </source>
</evidence>
<evidence type="ECO:0000259" key="8">
    <source>
        <dbReference type="Pfam" id="PF00717"/>
    </source>
</evidence>
<geneLocation type="plasmid" evidence="9 10">
    <name>unnamed5</name>
</geneLocation>
<gene>
    <name evidence="9" type="primary">umuD</name>
    <name evidence="9" type="ORF">MUN86_28370</name>
</gene>
<dbReference type="EC" id="2.7.7.7" evidence="9"/>
<dbReference type="CDD" id="cd06529">
    <property type="entry name" value="S24_LexA-like"/>
    <property type="match status" value="1"/>
</dbReference>